<evidence type="ECO:0000256" key="7">
    <source>
        <dbReference type="ARBA" id="ARBA00023146"/>
    </source>
</evidence>
<dbReference type="InterPro" id="IPR044140">
    <property type="entry name" value="ProRS_anticodon_short"/>
</dbReference>
<proteinExistence type="predicted"/>
<dbReference type="InterPro" id="IPR036621">
    <property type="entry name" value="Anticodon-bd_dom_sf"/>
</dbReference>
<dbReference type="SUPFAM" id="SSF55681">
    <property type="entry name" value="Class II aaRS and biotin synthetases"/>
    <property type="match status" value="1"/>
</dbReference>
<evidence type="ECO:0000256" key="8">
    <source>
        <dbReference type="ARBA" id="ARBA00029731"/>
    </source>
</evidence>
<dbReference type="AlphaFoldDB" id="A0A1G2DLS7"/>
<comment type="caution">
    <text evidence="11">The sequence shown here is derived from an EMBL/GenBank/DDBJ whole genome shotgun (WGS) entry which is preliminary data.</text>
</comment>
<dbReference type="Pfam" id="PF03129">
    <property type="entry name" value="HGTP_anticodon"/>
    <property type="match status" value="1"/>
</dbReference>
<dbReference type="InterPro" id="IPR002314">
    <property type="entry name" value="aa-tRNA-synt_IIb"/>
</dbReference>
<dbReference type="CDD" id="cd00861">
    <property type="entry name" value="ProRS_anticodon_short"/>
    <property type="match status" value="1"/>
</dbReference>
<dbReference type="GO" id="GO:0004827">
    <property type="term" value="F:proline-tRNA ligase activity"/>
    <property type="evidence" value="ECO:0007669"/>
    <property type="project" value="UniProtKB-EC"/>
</dbReference>
<accession>A0A1G2DLS7</accession>
<dbReference type="GO" id="GO:0006433">
    <property type="term" value="P:prolyl-tRNA aminoacylation"/>
    <property type="evidence" value="ECO:0007669"/>
    <property type="project" value="InterPro"/>
</dbReference>
<evidence type="ECO:0000256" key="4">
    <source>
        <dbReference type="ARBA" id="ARBA00022741"/>
    </source>
</evidence>
<keyword evidence="5" id="KW-0067">ATP-binding</keyword>
<evidence type="ECO:0000256" key="2">
    <source>
        <dbReference type="ARBA" id="ARBA00019110"/>
    </source>
</evidence>
<keyword evidence="3" id="KW-0436">Ligase</keyword>
<dbReference type="InterPro" id="IPR006195">
    <property type="entry name" value="aa-tRNA-synth_II"/>
</dbReference>
<dbReference type="EC" id="6.1.1.15" evidence="1"/>
<dbReference type="SUPFAM" id="SSF52954">
    <property type="entry name" value="Class II aaRS ABD-related"/>
    <property type="match status" value="1"/>
</dbReference>
<dbReference type="Proteomes" id="UP000177573">
    <property type="component" value="Unassembled WGS sequence"/>
</dbReference>
<dbReference type="InterPro" id="IPR045864">
    <property type="entry name" value="aa-tRNA-synth_II/BPL/LPL"/>
</dbReference>
<dbReference type="Gene3D" id="3.30.930.10">
    <property type="entry name" value="Bira Bifunctional Protein, Domain 2"/>
    <property type="match status" value="1"/>
</dbReference>
<dbReference type="PANTHER" id="PTHR42753">
    <property type="entry name" value="MITOCHONDRIAL RIBOSOME PROTEIN L39/PROLYL-TRNA LIGASE FAMILY MEMBER"/>
    <property type="match status" value="1"/>
</dbReference>
<evidence type="ECO:0000256" key="6">
    <source>
        <dbReference type="ARBA" id="ARBA00022917"/>
    </source>
</evidence>
<evidence type="ECO:0000259" key="10">
    <source>
        <dbReference type="PROSITE" id="PS50862"/>
    </source>
</evidence>
<dbReference type="Pfam" id="PF00587">
    <property type="entry name" value="tRNA-synt_2b"/>
    <property type="match status" value="1"/>
</dbReference>
<gene>
    <name evidence="11" type="ORF">A3J08_02175</name>
</gene>
<evidence type="ECO:0000256" key="1">
    <source>
        <dbReference type="ARBA" id="ARBA00012831"/>
    </source>
</evidence>
<feature type="domain" description="Aminoacyl-transfer RNA synthetases class-II family profile" evidence="10">
    <location>
        <begin position="38"/>
        <end position="318"/>
    </location>
</feature>
<protein>
    <recommendedName>
        <fullName evidence="2">Proline--tRNA ligase</fullName>
        <ecNumber evidence="1">6.1.1.15</ecNumber>
    </recommendedName>
    <alternativeName>
        <fullName evidence="8">Prolyl-tRNA synthetase</fullName>
    </alternativeName>
</protein>
<dbReference type="InterPro" id="IPR050062">
    <property type="entry name" value="Pro-tRNA_synthetase"/>
</dbReference>
<dbReference type="PROSITE" id="PS50862">
    <property type="entry name" value="AA_TRNA_LIGASE_II"/>
    <property type="match status" value="1"/>
</dbReference>
<dbReference type="PRINTS" id="PR01046">
    <property type="entry name" value="TRNASYNTHPRO"/>
</dbReference>
<keyword evidence="7" id="KW-0030">Aminoacyl-tRNA synthetase</keyword>
<keyword evidence="4" id="KW-0547">Nucleotide-binding</keyword>
<evidence type="ECO:0000256" key="3">
    <source>
        <dbReference type="ARBA" id="ARBA00022598"/>
    </source>
</evidence>
<keyword evidence="6" id="KW-0648">Protein biosynthesis</keyword>
<dbReference type="Gene3D" id="3.40.50.800">
    <property type="entry name" value="Anticodon-binding domain"/>
    <property type="match status" value="1"/>
</dbReference>
<dbReference type="GO" id="GO:0005737">
    <property type="term" value="C:cytoplasm"/>
    <property type="evidence" value="ECO:0007669"/>
    <property type="project" value="InterPro"/>
</dbReference>
<evidence type="ECO:0000313" key="12">
    <source>
        <dbReference type="Proteomes" id="UP000177573"/>
    </source>
</evidence>
<comment type="catalytic activity">
    <reaction evidence="9">
        <text>tRNA(Pro) + L-proline + ATP = L-prolyl-tRNA(Pro) + AMP + diphosphate</text>
        <dbReference type="Rhea" id="RHEA:14305"/>
        <dbReference type="Rhea" id="RHEA-COMP:9700"/>
        <dbReference type="Rhea" id="RHEA-COMP:9702"/>
        <dbReference type="ChEBI" id="CHEBI:30616"/>
        <dbReference type="ChEBI" id="CHEBI:33019"/>
        <dbReference type="ChEBI" id="CHEBI:60039"/>
        <dbReference type="ChEBI" id="CHEBI:78442"/>
        <dbReference type="ChEBI" id="CHEBI:78532"/>
        <dbReference type="ChEBI" id="CHEBI:456215"/>
        <dbReference type="EC" id="6.1.1.15"/>
    </reaction>
</comment>
<organism evidence="11 12">
    <name type="scientific">Candidatus Lloydbacteria bacterium RIFCSPLOWO2_02_FULL_51_11</name>
    <dbReference type="NCBI Taxonomy" id="1798667"/>
    <lineage>
        <taxon>Bacteria</taxon>
        <taxon>Candidatus Lloydiibacteriota</taxon>
    </lineage>
</organism>
<sequence>MRMSELRTRTRKETPKDEQSLNAGLLVRAGYVDKLSAGVYSYLPLGLRVLKNIETIIREEMNALGAHELLLPALHPKENWEKTGRWGTMDDLYKVTDTSGREFALGPTHEEIIVPLVQKFISSYKDLPTALYQIQDKFRMELRAKSGLLRGREFRMKDLYSFHTDDEKAFSLYYDRVKEAYKNIFRRAGIGEVTHLTFASGGSFSEYSHEFQTITDAGEDTIYLCDACGVAINDEIIATQTKCPGCGADKQSLRKVRSIEVGNIFPLKTKFSEAFGLSYKDRDGSDKLVRMGCYGIGLGRLMGTIVEIHADEKGLSWPSEVAPFSTHIVRIGDTLHVRQEADSLYTELSHRNEDVFYDDRDDVSAGAKFADSELIGVPRVVIVSEKNVAKGEYEVKERATGTVSFAKKEDLLRATG</sequence>
<dbReference type="InterPro" id="IPR004154">
    <property type="entry name" value="Anticodon-bd"/>
</dbReference>
<name>A0A1G2DLS7_9BACT</name>
<dbReference type="STRING" id="1798667.A3J08_02175"/>
<evidence type="ECO:0000313" key="11">
    <source>
        <dbReference type="EMBL" id="OGZ14342.1"/>
    </source>
</evidence>
<reference evidence="11 12" key="1">
    <citation type="journal article" date="2016" name="Nat. Commun.">
        <title>Thousands of microbial genomes shed light on interconnected biogeochemical processes in an aquifer system.</title>
        <authorList>
            <person name="Anantharaman K."/>
            <person name="Brown C.T."/>
            <person name="Hug L.A."/>
            <person name="Sharon I."/>
            <person name="Castelle C.J."/>
            <person name="Probst A.J."/>
            <person name="Thomas B.C."/>
            <person name="Singh A."/>
            <person name="Wilkins M.J."/>
            <person name="Karaoz U."/>
            <person name="Brodie E.L."/>
            <person name="Williams K.H."/>
            <person name="Hubbard S.S."/>
            <person name="Banfield J.F."/>
        </authorList>
    </citation>
    <scope>NUCLEOTIDE SEQUENCE [LARGE SCALE GENOMIC DNA]</scope>
</reference>
<dbReference type="PANTHER" id="PTHR42753:SF2">
    <property type="entry name" value="PROLINE--TRNA LIGASE"/>
    <property type="match status" value="1"/>
</dbReference>
<evidence type="ECO:0000256" key="9">
    <source>
        <dbReference type="ARBA" id="ARBA00047671"/>
    </source>
</evidence>
<evidence type="ECO:0000256" key="5">
    <source>
        <dbReference type="ARBA" id="ARBA00022840"/>
    </source>
</evidence>
<dbReference type="EMBL" id="MHLR01000030">
    <property type="protein sequence ID" value="OGZ14342.1"/>
    <property type="molecule type" value="Genomic_DNA"/>
</dbReference>
<dbReference type="GO" id="GO:0005524">
    <property type="term" value="F:ATP binding"/>
    <property type="evidence" value="ECO:0007669"/>
    <property type="project" value="UniProtKB-KW"/>
</dbReference>
<dbReference type="InterPro" id="IPR002316">
    <property type="entry name" value="Pro-tRNA-ligase_IIa"/>
</dbReference>